<sequence length="407" mass="43463">MPVGAGVYARPVLKIVRLALAVAISAAAALGAVRLLTPADGDSGVRRQLAFLRHELESGAAEDAQRLFPEGYFFLYALYGLTSVDAGRPDDARWALSRLESDAGRAPFLGDMPLRYGVFYRGWINWLRGGIVGLTRDPAETRTFQQESAAIAAAFDESPTPYLVSYPGQAWPVDSTVAMASLRLHDKLLTPAYDATALRWLAGVKARLDPATRLIPHTVDAAAGEPTSGAQGTSQSLLNRFLPEIDASFAAQHYSRFRTAFLDAPLGIGPAVREHPRGSDGPSNVDSGPLVLGISLSATAVAIGAARVHGDTSLATGLSQFGEVAGVPVSTPWTKRYALGVAPIGDAFLAWSNSARPWVATAEPQPPTRFISRWWRLPLLTFFLAVGAAPWLLGAAFRRRRSVAPPA</sequence>
<proteinExistence type="predicted"/>
<keyword evidence="1" id="KW-1133">Transmembrane helix</keyword>
<keyword evidence="3" id="KW-1185">Reference proteome</keyword>
<keyword evidence="1" id="KW-0812">Transmembrane</keyword>
<comment type="caution">
    <text evidence="2">The sequence shown here is derived from an EMBL/GenBank/DDBJ whole genome shotgun (WGS) entry which is preliminary data.</text>
</comment>
<accession>A0A4R6JWF5</accession>
<keyword evidence="1" id="KW-0472">Membrane</keyword>
<protein>
    <submittedName>
        <fullName evidence="2">Uncharacterized protein</fullName>
    </submittedName>
</protein>
<dbReference type="Proteomes" id="UP000294901">
    <property type="component" value="Unassembled WGS sequence"/>
</dbReference>
<feature type="transmembrane region" description="Helical" evidence="1">
    <location>
        <begin position="374"/>
        <end position="393"/>
    </location>
</feature>
<evidence type="ECO:0000313" key="2">
    <source>
        <dbReference type="EMBL" id="TDO41104.1"/>
    </source>
</evidence>
<reference evidence="2 3" key="1">
    <citation type="submission" date="2019-03" db="EMBL/GenBank/DDBJ databases">
        <title>Sequencing the genomes of 1000 actinobacteria strains.</title>
        <authorList>
            <person name="Klenk H.-P."/>
        </authorList>
    </citation>
    <scope>NUCLEOTIDE SEQUENCE [LARGE SCALE GENOMIC DNA]</scope>
    <source>
        <strain evidence="2 3">DSM 43805</strain>
    </source>
</reference>
<dbReference type="EMBL" id="SNWR01000001">
    <property type="protein sequence ID" value="TDO41104.1"/>
    <property type="molecule type" value="Genomic_DNA"/>
</dbReference>
<evidence type="ECO:0000256" key="1">
    <source>
        <dbReference type="SAM" id="Phobius"/>
    </source>
</evidence>
<name>A0A4R6JWF5_9ACTN</name>
<dbReference type="AlphaFoldDB" id="A0A4R6JWF5"/>
<gene>
    <name evidence="2" type="ORF">C8E87_4832</name>
</gene>
<evidence type="ECO:0000313" key="3">
    <source>
        <dbReference type="Proteomes" id="UP000294901"/>
    </source>
</evidence>
<organism evidence="2 3">
    <name type="scientific">Paractinoplanes brasiliensis</name>
    <dbReference type="NCBI Taxonomy" id="52695"/>
    <lineage>
        <taxon>Bacteria</taxon>
        <taxon>Bacillati</taxon>
        <taxon>Actinomycetota</taxon>
        <taxon>Actinomycetes</taxon>
        <taxon>Micromonosporales</taxon>
        <taxon>Micromonosporaceae</taxon>
        <taxon>Paractinoplanes</taxon>
    </lineage>
</organism>